<evidence type="ECO:0000259" key="1">
    <source>
        <dbReference type="Pfam" id="PF01243"/>
    </source>
</evidence>
<accession>A0A550C1E6</accession>
<evidence type="ECO:0000313" key="3">
    <source>
        <dbReference type="Proteomes" id="UP000320762"/>
    </source>
</evidence>
<reference evidence="2 3" key="1">
    <citation type="journal article" date="2019" name="New Phytol.">
        <title>Comparative genomics reveals unique wood-decay strategies and fruiting body development in the Schizophyllaceae.</title>
        <authorList>
            <person name="Almasi E."/>
            <person name="Sahu N."/>
            <person name="Krizsan K."/>
            <person name="Balint B."/>
            <person name="Kovacs G.M."/>
            <person name="Kiss B."/>
            <person name="Cseklye J."/>
            <person name="Drula E."/>
            <person name="Henrissat B."/>
            <person name="Nagy I."/>
            <person name="Chovatia M."/>
            <person name="Adam C."/>
            <person name="LaButti K."/>
            <person name="Lipzen A."/>
            <person name="Riley R."/>
            <person name="Grigoriev I.V."/>
            <person name="Nagy L.G."/>
        </authorList>
    </citation>
    <scope>NUCLEOTIDE SEQUENCE [LARGE SCALE GENOMIC DNA]</scope>
    <source>
        <strain evidence="2 3">NL-1724</strain>
    </source>
</reference>
<dbReference type="OrthoDB" id="539398at2759"/>
<organism evidence="2 3">
    <name type="scientific">Schizophyllum amplum</name>
    <dbReference type="NCBI Taxonomy" id="97359"/>
    <lineage>
        <taxon>Eukaryota</taxon>
        <taxon>Fungi</taxon>
        <taxon>Dikarya</taxon>
        <taxon>Basidiomycota</taxon>
        <taxon>Agaricomycotina</taxon>
        <taxon>Agaricomycetes</taxon>
        <taxon>Agaricomycetidae</taxon>
        <taxon>Agaricales</taxon>
        <taxon>Schizophyllaceae</taxon>
        <taxon>Schizophyllum</taxon>
    </lineage>
</organism>
<feature type="domain" description="Pyridoxamine 5'-phosphate oxidase N-terminal" evidence="1">
    <location>
        <begin position="12"/>
        <end position="130"/>
    </location>
</feature>
<proteinExistence type="predicted"/>
<dbReference type="PANTHER" id="PTHR39336">
    <property type="entry name" value="PYRIDOXAMINE PHOSPHATE OXIDASE FAMILY PROTEIN (AFU_ORTHOLOGUE AFUA_6G11440)"/>
    <property type="match status" value="1"/>
</dbReference>
<dbReference type="InterPro" id="IPR011576">
    <property type="entry name" value="Pyridox_Oxase_N"/>
</dbReference>
<dbReference type="Pfam" id="PF01243">
    <property type="entry name" value="PNPOx_N"/>
    <property type="match status" value="1"/>
</dbReference>
<sequence length="261" mass="28706">MGSFYDEMPEWLMAWLLKQHMFFVATAARDGHVNVSPKGLQDTFHVVDSKTVWYEDLSGSGVETISHLRENGRITIMLTAFDKPPRIARLFGTGTVYEYGTPEYEHYIPAEKRKPGSRSVILIKIHKVGSSCGYSVPFYEFQSHRNVLEDWAARKEQIENDGSGKGVRDYWREKNVKSIDGLPGLQVAHETTGKLVSIGAPGGLRKGGIGESLGDEGGVAQKAKQGLSALRQYVDPQLALGVLTGVFATLACACIGEWRSG</sequence>
<dbReference type="STRING" id="97359.A0A550C1E6"/>
<dbReference type="InterPro" id="IPR012349">
    <property type="entry name" value="Split_barrel_FMN-bd"/>
</dbReference>
<name>A0A550C1E6_9AGAR</name>
<comment type="caution">
    <text evidence="2">The sequence shown here is derived from an EMBL/GenBank/DDBJ whole genome shotgun (WGS) entry which is preliminary data.</text>
</comment>
<dbReference type="AlphaFoldDB" id="A0A550C1E6"/>
<dbReference type="SUPFAM" id="SSF50475">
    <property type="entry name" value="FMN-binding split barrel"/>
    <property type="match status" value="1"/>
</dbReference>
<keyword evidence="3" id="KW-1185">Reference proteome</keyword>
<gene>
    <name evidence="2" type="ORF">BD626DRAFT_438232</name>
</gene>
<protein>
    <recommendedName>
        <fullName evidence="1">Pyridoxamine 5'-phosphate oxidase N-terminal domain-containing protein</fullName>
    </recommendedName>
</protein>
<dbReference type="PANTHER" id="PTHR39336:SF3">
    <property type="entry name" value="PYRIDOXAMINE PHOSPHATE OXIDASE"/>
    <property type="match status" value="1"/>
</dbReference>
<dbReference type="Proteomes" id="UP000320762">
    <property type="component" value="Unassembled WGS sequence"/>
</dbReference>
<dbReference type="Gene3D" id="2.30.110.10">
    <property type="entry name" value="Electron Transport, Fmn-binding Protein, Chain A"/>
    <property type="match status" value="1"/>
</dbReference>
<dbReference type="EMBL" id="VDMD01000035">
    <property type="protein sequence ID" value="TRM58556.1"/>
    <property type="molecule type" value="Genomic_DNA"/>
</dbReference>
<evidence type="ECO:0000313" key="2">
    <source>
        <dbReference type="EMBL" id="TRM58556.1"/>
    </source>
</evidence>